<dbReference type="CDD" id="cd00609">
    <property type="entry name" value="AAT_like"/>
    <property type="match status" value="1"/>
</dbReference>
<keyword evidence="12" id="KW-0186">Copper</keyword>
<dbReference type="FunFam" id="3.90.430.10:FF:000001">
    <property type="entry name" value="Copper fist DNA-binding protein"/>
    <property type="match status" value="1"/>
</dbReference>
<dbReference type="Gene3D" id="3.90.430.10">
    <property type="entry name" value="Copper fist DNA-binding domain"/>
    <property type="match status" value="1"/>
</dbReference>
<dbReference type="PROSITE" id="PS50073">
    <property type="entry name" value="COPPER_FIST_2"/>
    <property type="match status" value="1"/>
</dbReference>
<evidence type="ECO:0000256" key="8">
    <source>
        <dbReference type="ARBA" id="ARBA00022723"/>
    </source>
</evidence>
<comment type="subcellular location">
    <subcellularLocation>
        <location evidence="2">Nucleus</location>
    </subcellularLocation>
</comment>
<dbReference type="InterPro" id="IPR015422">
    <property type="entry name" value="PyrdxlP-dep_Trfase_small"/>
</dbReference>
<dbReference type="Gene3D" id="3.20.20.70">
    <property type="entry name" value="Aldolase class I"/>
    <property type="match status" value="1"/>
</dbReference>
<dbReference type="InterPro" id="IPR015421">
    <property type="entry name" value="PyrdxlP-dep_Trfase_major"/>
</dbReference>
<reference evidence="19 20" key="1">
    <citation type="journal article" date="2019" name="Fungal Biol. Biotechnol.">
        <title>Draft genome sequence of fastidious pathogen Ceratobasidium theobromae, which causes vascular-streak dieback in Theobroma cacao.</title>
        <authorList>
            <person name="Ali S.S."/>
            <person name="Asman A."/>
            <person name="Shao J."/>
            <person name="Firmansyah A.P."/>
            <person name="Susilo A.W."/>
            <person name="Rosmana A."/>
            <person name="McMahon P."/>
            <person name="Junaid M."/>
            <person name="Guest D."/>
            <person name="Kheng T.Y."/>
            <person name="Meinhardt L.W."/>
            <person name="Bailey B.A."/>
        </authorList>
    </citation>
    <scope>NUCLEOTIDE SEQUENCE [LARGE SCALE GENOMIC DNA]</scope>
    <source>
        <strain evidence="19 20">CT2</strain>
    </source>
</reference>
<accession>A0A5N5QF40</accession>
<evidence type="ECO:0000256" key="3">
    <source>
        <dbReference type="ARBA" id="ARBA00011738"/>
    </source>
</evidence>
<dbReference type="SUPFAM" id="SSF57879">
    <property type="entry name" value="Zinc domain conserved in yeast copper-regulated transcription factors"/>
    <property type="match status" value="1"/>
</dbReference>
<keyword evidence="9" id="KW-0862">Zinc</keyword>
<evidence type="ECO:0000259" key="18">
    <source>
        <dbReference type="PROSITE" id="PS50073"/>
    </source>
</evidence>
<dbReference type="GO" id="GO:0003677">
    <property type="term" value="F:DNA binding"/>
    <property type="evidence" value="ECO:0007669"/>
    <property type="project" value="InterPro"/>
</dbReference>
<dbReference type="Proteomes" id="UP000383932">
    <property type="component" value="Unassembled WGS sequence"/>
</dbReference>
<evidence type="ECO:0000256" key="14">
    <source>
        <dbReference type="ARBA" id="ARBA00023163"/>
    </source>
</evidence>
<name>A0A5N5QF40_9AGAM</name>
<dbReference type="SUPFAM" id="SSF53383">
    <property type="entry name" value="PLP-dependent transferases"/>
    <property type="match status" value="1"/>
</dbReference>
<evidence type="ECO:0000256" key="10">
    <source>
        <dbReference type="ARBA" id="ARBA00022898"/>
    </source>
</evidence>
<evidence type="ECO:0000256" key="16">
    <source>
        <dbReference type="ARBA" id="ARBA00025785"/>
    </source>
</evidence>
<dbReference type="InterPro" id="IPR015424">
    <property type="entry name" value="PyrdxlP-dep_Trfase"/>
</dbReference>
<protein>
    <submittedName>
        <fullName evidence="19">Alanine aminotransferase</fullName>
    </submittedName>
</protein>
<dbReference type="PANTHER" id="PTHR11751">
    <property type="entry name" value="ALANINE AMINOTRANSFERASE"/>
    <property type="match status" value="1"/>
</dbReference>
<organism evidence="19 20">
    <name type="scientific">Ceratobasidium theobromae</name>
    <dbReference type="NCBI Taxonomy" id="1582974"/>
    <lineage>
        <taxon>Eukaryota</taxon>
        <taxon>Fungi</taxon>
        <taxon>Dikarya</taxon>
        <taxon>Basidiomycota</taxon>
        <taxon>Agaricomycotina</taxon>
        <taxon>Agaricomycetes</taxon>
        <taxon>Cantharellales</taxon>
        <taxon>Ceratobasidiaceae</taxon>
        <taxon>Ceratobasidium</taxon>
    </lineage>
</organism>
<dbReference type="PANTHER" id="PTHR11751:SF29">
    <property type="entry name" value="ALANINE TRANSAMINASE"/>
    <property type="match status" value="1"/>
</dbReference>
<comment type="caution">
    <text evidence="19">The sequence shown here is derived from an EMBL/GenBank/DDBJ whole genome shotgun (WGS) entry which is preliminary data.</text>
</comment>
<evidence type="ECO:0000256" key="5">
    <source>
        <dbReference type="ARBA" id="ARBA00022630"/>
    </source>
</evidence>
<dbReference type="GO" id="GO:0003700">
    <property type="term" value="F:DNA-binding transcription factor activity"/>
    <property type="evidence" value="ECO:0007669"/>
    <property type="project" value="InterPro"/>
</dbReference>
<evidence type="ECO:0000256" key="13">
    <source>
        <dbReference type="ARBA" id="ARBA00023015"/>
    </source>
</evidence>
<dbReference type="InterPro" id="IPR004136">
    <property type="entry name" value="NMO"/>
</dbReference>
<gene>
    <name evidence="19" type="ORF">CTheo_6640</name>
</gene>
<comment type="similarity">
    <text evidence="16">Belongs to the class-I pyridoxal-phosphate-dependent aminotransferase family. Alanine aminotransferase subfamily.</text>
</comment>
<keyword evidence="5" id="KW-0285">Flavoprotein</keyword>
<keyword evidence="7 19" id="KW-0808">Transferase</keyword>
<feature type="region of interest" description="Disordered" evidence="17">
    <location>
        <begin position="765"/>
        <end position="798"/>
    </location>
</feature>
<dbReference type="Pfam" id="PF00155">
    <property type="entry name" value="Aminotran_1_2"/>
    <property type="match status" value="1"/>
</dbReference>
<dbReference type="PRINTS" id="PR00617">
    <property type="entry name" value="COPPERFIST"/>
</dbReference>
<dbReference type="Gene3D" id="1.10.287.1970">
    <property type="match status" value="1"/>
</dbReference>
<sequence>MPPLTPASINPAWAHVQYAVRGPIAIKAEEYRERLKRGDTTLPFDRVVAALLEWPELMRTNGVFPGDAIARARELYEEIGSIGAYSHSQGVPFIRENVARFIEARDGHASDAGQIYLTAGASAGVSLLISMLISSAKAGILIPIPQYPLYTATLAQHGGVAVPYYLDESQGWSTSPESVLAAVEQAVKDGIEPKALVVINPGNPTGSILDVGTMERLLEICEGHSLMLLADEVYQANTHEPRSHPFTSFKKVLRDKGSGVPLVSFHSISKGVSGECGRRGGYFELANVPQEVNGLIYKMVSVGLCPPLGGQVGVDSLVRPPRPGDESYALWKEETDAIHAALAKRSLLMAARLNGLPGMSCAPAVGALYLFPRLHLSSGAMAAAKAAGQTADNFYTNALLDETGICAVSGSGFGQRDGEAHFRLTCLCDGVEECAMDVAVIQGSACDDDDLCERQEICLTCIKGHRSSSCQHTERALFEIKKKGRPVTQCDHCRELRKTKQVHVRCSCDARPETGAKLAGKKGKQILQSGCADGAGSRLPAEAAYPHGLPQCACGEGQSCSCCVARKKTPSHPHAYAPYPRPMRIAYRIGPCACATLCPCPACADHRAKPHLHAAQPQPFQGHGGDPCPVRCPSCVDCYASYDGVPDCVPDFPDCACPPGHCVCAWDRPRCSFATSTERASDMDMVSEGDVVSDDMVSDVVGSDAGDASNLSIDFADLNFGLVPYGDLYQYDSLNHSNLSLGSSIDSASVSLASLASSHGMSSLSSHVASGRLTPSSGRLTPVRQPIQMPGKPTPRGYRRILPKVAAMTNHRPFRRLHPQPSLHAVMESDVPALTSPPPSQVLLHPQPQYVQPRIRRSVRSHLPIVGKYFAPGGRYEPSRFRNAAAAAAQQQQFQPQAQPQAYAQPQEALGSFCEEEEDMYQEQQRQAQYAMDALGQYGAEPLTVRAPVSVVGPYMTTSYPMDIIDTPPSPRRLGSGVPMPHTMSLPTAPTHHPYDDTDIKPPDQPDMREAAKKSRWPSFSVHGHRVVVGAKVMGAARVILLMKFFCSGHYIPSCPRCATTMAKGPLTTAATELFGIAHPVLLAGMNVAAGSRLTAAVTVGHTRPAMTLMCWQNAGGLGVIGGLGYTPKMLRRQIHEIKEYLDDKHAPFGVDLALPQVGGTARKTNYDYTHGQLPELVDVIIEEKASLFVSAVGVPPKFVVDKLHSAGIPIMNMVGHPKHVVKALDAGVDIICAQGGEGGGHTGYVPTSILIPACVDAARGRVSPLTRKPVFVVAAGGIYDGRGLAAALMWGAHAVWVGTRLLKAEHEDIGRTLVYSGRPLNVYRTEYIKDWETNRADEIKALTEKGIIPHYQEMEKHPEKSIMAHHYLMGNVAAVIHDVLPAKTIVHSMVSEAVRCIENAKAMTVNDKAKL</sequence>
<keyword evidence="13" id="KW-0805">Transcription regulation</keyword>
<evidence type="ECO:0000256" key="17">
    <source>
        <dbReference type="SAM" id="MobiDB-lite"/>
    </source>
</evidence>
<comment type="cofactor">
    <cofactor evidence="1">
        <name>pyridoxal 5'-phosphate</name>
        <dbReference type="ChEBI" id="CHEBI:597326"/>
    </cofactor>
</comment>
<evidence type="ECO:0000313" key="19">
    <source>
        <dbReference type="EMBL" id="KAB5589917.1"/>
    </source>
</evidence>
<evidence type="ECO:0000313" key="20">
    <source>
        <dbReference type="Proteomes" id="UP000383932"/>
    </source>
</evidence>
<evidence type="ECO:0000256" key="15">
    <source>
        <dbReference type="ARBA" id="ARBA00023242"/>
    </source>
</evidence>
<dbReference type="GO" id="GO:0042853">
    <property type="term" value="P:L-alanine catabolic process"/>
    <property type="evidence" value="ECO:0007669"/>
    <property type="project" value="UniProtKB-UniPathway"/>
</dbReference>
<dbReference type="CDD" id="cd04730">
    <property type="entry name" value="NPD_like"/>
    <property type="match status" value="1"/>
</dbReference>
<feature type="region of interest" description="Disordered" evidence="17">
    <location>
        <begin position="963"/>
        <end position="997"/>
    </location>
</feature>
<evidence type="ECO:0000256" key="11">
    <source>
        <dbReference type="ARBA" id="ARBA00023002"/>
    </source>
</evidence>
<evidence type="ECO:0000256" key="9">
    <source>
        <dbReference type="ARBA" id="ARBA00022833"/>
    </source>
</evidence>
<dbReference type="GO" id="GO:0018580">
    <property type="term" value="F:nitronate monooxygenase activity"/>
    <property type="evidence" value="ECO:0007669"/>
    <property type="project" value="InterPro"/>
</dbReference>
<dbReference type="UniPathway" id="UPA00528">
    <property type="reaction ID" value="UER00586"/>
</dbReference>
<evidence type="ECO:0000256" key="4">
    <source>
        <dbReference type="ARBA" id="ARBA00022576"/>
    </source>
</evidence>
<dbReference type="SMART" id="SM00412">
    <property type="entry name" value="Cu_FIST"/>
    <property type="match status" value="1"/>
</dbReference>
<keyword evidence="10" id="KW-0663">Pyridoxal phosphate</keyword>
<evidence type="ECO:0000256" key="12">
    <source>
        <dbReference type="ARBA" id="ARBA00023008"/>
    </source>
</evidence>
<dbReference type="GO" id="GO:0030170">
    <property type="term" value="F:pyridoxal phosphate binding"/>
    <property type="evidence" value="ECO:0007669"/>
    <property type="project" value="InterPro"/>
</dbReference>
<evidence type="ECO:0000256" key="6">
    <source>
        <dbReference type="ARBA" id="ARBA00022643"/>
    </source>
</evidence>
<dbReference type="GO" id="GO:0008483">
    <property type="term" value="F:transaminase activity"/>
    <property type="evidence" value="ECO:0007669"/>
    <property type="project" value="UniProtKB-KW"/>
</dbReference>
<keyword evidence="4 19" id="KW-0032">Aminotransferase</keyword>
<keyword evidence="14" id="KW-0804">Transcription</keyword>
<dbReference type="EMBL" id="SSOP01000216">
    <property type="protein sequence ID" value="KAB5589917.1"/>
    <property type="molecule type" value="Genomic_DNA"/>
</dbReference>
<proteinExistence type="inferred from homology"/>
<dbReference type="InterPro" id="IPR013785">
    <property type="entry name" value="Aldolase_TIM"/>
</dbReference>
<dbReference type="Gene3D" id="3.40.640.10">
    <property type="entry name" value="Type I PLP-dependent aspartate aminotransferase-like (Major domain)"/>
    <property type="match status" value="1"/>
</dbReference>
<keyword evidence="6" id="KW-0288">FMN</keyword>
<dbReference type="SMART" id="SM01090">
    <property type="entry name" value="Copper-fist"/>
    <property type="match status" value="1"/>
</dbReference>
<evidence type="ECO:0000256" key="2">
    <source>
        <dbReference type="ARBA" id="ARBA00004123"/>
    </source>
</evidence>
<dbReference type="OrthoDB" id="1732682at2759"/>
<keyword evidence="8" id="KW-0479">Metal-binding</keyword>
<dbReference type="GO" id="GO:0005507">
    <property type="term" value="F:copper ion binding"/>
    <property type="evidence" value="ECO:0007669"/>
    <property type="project" value="InterPro"/>
</dbReference>
<keyword evidence="20" id="KW-1185">Reference proteome</keyword>
<comment type="subunit">
    <text evidence="3">Homodimer.</text>
</comment>
<keyword evidence="11" id="KW-0560">Oxidoreductase</keyword>
<dbReference type="InterPro" id="IPR004839">
    <property type="entry name" value="Aminotransferase_I/II_large"/>
</dbReference>
<dbReference type="GO" id="GO:0005634">
    <property type="term" value="C:nucleus"/>
    <property type="evidence" value="ECO:0007669"/>
    <property type="project" value="UniProtKB-SubCell"/>
</dbReference>
<dbReference type="Gene3D" id="3.90.1150.10">
    <property type="entry name" value="Aspartate Aminotransferase, domain 1"/>
    <property type="match status" value="1"/>
</dbReference>
<dbReference type="InterPro" id="IPR045088">
    <property type="entry name" value="ALAT1/2-like"/>
</dbReference>
<feature type="domain" description="Copper-fist" evidence="18">
    <location>
        <begin position="458"/>
        <end position="487"/>
    </location>
</feature>
<dbReference type="InterPro" id="IPR001083">
    <property type="entry name" value="Cu_fist_DNA-bd_dom"/>
</dbReference>
<dbReference type="SUPFAM" id="SSF51412">
    <property type="entry name" value="Inosine monophosphate dehydrogenase (IMPDH)"/>
    <property type="match status" value="1"/>
</dbReference>
<evidence type="ECO:0000256" key="7">
    <source>
        <dbReference type="ARBA" id="ARBA00022679"/>
    </source>
</evidence>
<dbReference type="Pfam" id="PF03060">
    <property type="entry name" value="NMO"/>
    <property type="match status" value="1"/>
</dbReference>
<keyword evidence="15" id="KW-0539">Nucleus</keyword>
<dbReference type="Pfam" id="PF00649">
    <property type="entry name" value="Copper-fist"/>
    <property type="match status" value="1"/>
</dbReference>
<evidence type="ECO:0000256" key="1">
    <source>
        <dbReference type="ARBA" id="ARBA00001933"/>
    </source>
</evidence>
<dbReference type="FunFam" id="3.40.640.10:FF:000012">
    <property type="entry name" value="alanine aminotransferase 2"/>
    <property type="match status" value="1"/>
</dbReference>
<dbReference type="InterPro" id="IPR036395">
    <property type="entry name" value="Cu_fist_DNA-bd_dom_sf"/>
</dbReference>